<evidence type="ECO:0000313" key="6">
    <source>
        <dbReference type="Proteomes" id="UP000244168"/>
    </source>
</evidence>
<gene>
    <name evidence="5" type="ORF">C8P68_103214</name>
</gene>
<dbReference type="PIRSF" id="PIRSF000239">
    <property type="entry name" value="AHPC"/>
    <property type="match status" value="1"/>
</dbReference>
<keyword evidence="6" id="KW-1185">Reference proteome</keyword>
<dbReference type="InterPro" id="IPR036249">
    <property type="entry name" value="Thioredoxin-like_sf"/>
</dbReference>
<reference evidence="5 6" key="1">
    <citation type="submission" date="2018-04" db="EMBL/GenBank/DDBJ databases">
        <title>Genomic Encyclopedia of Archaeal and Bacterial Type Strains, Phase II (KMG-II): from individual species to whole genera.</title>
        <authorList>
            <person name="Goeker M."/>
        </authorList>
    </citation>
    <scope>NUCLEOTIDE SEQUENCE [LARGE SCALE GENOMIC DNA]</scope>
    <source>
        <strain evidence="5 6">DSM 26809</strain>
    </source>
</reference>
<dbReference type="Proteomes" id="UP000244168">
    <property type="component" value="Unassembled WGS sequence"/>
</dbReference>
<dbReference type="PANTHER" id="PTHR43110:SF1">
    <property type="entry name" value="THIOL PEROXIDASE"/>
    <property type="match status" value="1"/>
</dbReference>
<sequence length="153" mass="17091">MSIQVGQSAPQFTLVSSDLKEVSLSDFKGKKVILHFFPLAFTGVCTTQLCTMRDNFGYYDEHNAELIAISVDSPFTLARFKEANNYQFTLLSDFNKEVSAAYGALYDQFVFNMKGVSKRAAFVIDENQQVIYAEVLESAGNLPDFDAIAEKVK</sequence>
<dbReference type="EMBL" id="QAOQ01000003">
    <property type="protein sequence ID" value="PTQ98054.1"/>
    <property type="molecule type" value="Genomic_DNA"/>
</dbReference>
<dbReference type="InterPro" id="IPR024706">
    <property type="entry name" value="Peroxiredoxin_AhpC-typ"/>
</dbReference>
<dbReference type="Gene3D" id="3.40.30.10">
    <property type="entry name" value="Glutaredoxin"/>
    <property type="match status" value="1"/>
</dbReference>
<feature type="domain" description="Thioredoxin" evidence="4">
    <location>
        <begin position="3"/>
        <end position="153"/>
    </location>
</feature>
<dbReference type="OrthoDB" id="9809746at2"/>
<keyword evidence="1" id="KW-0560">Oxidoreductase</keyword>
<dbReference type="PROSITE" id="PS51352">
    <property type="entry name" value="THIOREDOXIN_2"/>
    <property type="match status" value="1"/>
</dbReference>
<evidence type="ECO:0000256" key="1">
    <source>
        <dbReference type="ARBA" id="ARBA00023002"/>
    </source>
</evidence>
<evidence type="ECO:0000259" key="4">
    <source>
        <dbReference type="PROSITE" id="PS51352"/>
    </source>
</evidence>
<dbReference type="InterPro" id="IPR050455">
    <property type="entry name" value="Tpx_Peroxidase_subfamily"/>
</dbReference>
<protein>
    <submittedName>
        <fullName evidence="5">Peroxiredoxin</fullName>
    </submittedName>
</protein>
<dbReference type="GO" id="GO:0016491">
    <property type="term" value="F:oxidoreductase activity"/>
    <property type="evidence" value="ECO:0007669"/>
    <property type="project" value="UniProtKB-KW"/>
</dbReference>
<dbReference type="SUPFAM" id="SSF52833">
    <property type="entry name" value="Thioredoxin-like"/>
    <property type="match status" value="1"/>
</dbReference>
<dbReference type="PANTHER" id="PTHR43110">
    <property type="entry name" value="THIOL PEROXIDASE"/>
    <property type="match status" value="1"/>
</dbReference>
<organism evidence="5 6">
    <name type="scientific">Mucilaginibacter yixingensis</name>
    <dbReference type="NCBI Taxonomy" id="1295612"/>
    <lineage>
        <taxon>Bacteria</taxon>
        <taxon>Pseudomonadati</taxon>
        <taxon>Bacteroidota</taxon>
        <taxon>Sphingobacteriia</taxon>
        <taxon>Sphingobacteriales</taxon>
        <taxon>Sphingobacteriaceae</taxon>
        <taxon>Mucilaginibacter</taxon>
    </lineage>
</organism>
<dbReference type="InterPro" id="IPR000866">
    <property type="entry name" value="AhpC/TSA"/>
</dbReference>
<name>A0A2T5JB20_9SPHI</name>
<evidence type="ECO:0000313" key="5">
    <source>
        <dbReference type="EMBL" id="PTQ98054.1"/>
    </source>
</evidence>
<evidence type="ECO:0000256" key="3">
    <source>
        <dbReference type="PIRSR" id="PIRSR000239-1"/>
    </source>
</evidence>
<dbReference type="RefSeq" id="WP_107828242.1">
    <property type="nucleotide sequence ID" value="NZ_CP160205.1"/>
</dbReference>
<dbReference type="AlphaFoldDB" id="A0A2T5JB20"/>
<comment type="caution">
    <text evidence="5">The sequence shown here is derived from an EMBL/GenBank/DDBJ whole genome shotgun (WGS) entry which is preliminary data.</text>
</comment>
<accession>A0A2T5JB20</accession>
<proteinExistence type="predicted"/>
<dbReference type="InterPro" id="IPR013766">
    <property type="entry name" value="Thioredoxin_domain"/>
</dbReference>
<keyword evidence="2" id="KW-0676">Redox-active center</keyword>
<dbReference type="GO" id="GO:0016209">
    <property type="term" value="F:antioxidant activity"/>
    <property type="evidence" value="ECO:0007669"/>
    <property type="project" value="InterPro"/>
</dbReference>
<feature type="active site" description="Cysteine sulfenic acid (-SOH) intermediate; for peroxidase activity" evidence="3">
    <location>
        <position position="45"/>
    </location>
</feature>
<dbReference type="Pfam" id="PF00578">
    <property type="entry name" value="AhpC-TSA"/>
    <property type="match status" value="1"/>
</dbReference>
<evidence type="ECO:0000256" key="2">
    <source>
        <dbReference type="ARBA" id="ARBA00023284"/>
    </source>
</evidence>